<organism evidence="11 12">
    <name type="scientific">Leptonychotes weddellii</name>
    <name type="common">Weddell seal</name>
    <name type="synonym">Otaria weddellii</name>
    <dbReference type="NCBI Taxonomy" id="9713"/>
    <lineage>
        <taxon>Eukaryota</taxon>
        <taxon>Metazoa</taxon>
        <taxon>Chordata</taxon>
        <taxon>Craniata</taxon>
        <taxon>Vertebrata</taxon>
        <taxon>Euteleostomi</taxon>
        <taxon>Mammalia</taxon>
        <taxon>Eutheria</taxon>
        <taxon>Laurasiatheria</taxon>
        <taxon>Carnivora</taxon>
        <taxon>Caniformia</taxon>
        <taxon>Pinnipedia</taxon>
        <taxon>Phocidae</taxon>
        <taxon>Monachinae</taxon>
        <taxon>Lobodontini</taxon>
        <taxon>Leptonychotes</taxon>
    </lineage>
</organism>
<dbReference type="Proteomes" id="UP000245341">
    <property type="component" value="Unplaced"/>
</dbReference>
<reference evidence="12" key="1">
    <citation type="submission" date="2025-08" db="UniProtKB">
        <authorList>
            <consortium name="RefSeq"/>
        </authorList>
    </citation>
    <scope>IDENTIFICATION</scope>
    <source>
        <tissue evidence="12">Liver</tissue>
    </source>
</reference>
<dbReference type="InterPro" id="IPR003409">
    <property type="entry name" value="MORN"/>
</dbReference>
<keyword evidence="9" id="KW-0472">Membrane</keyword>
<dbReference type="GO" id="GO:0005886">
    <property type="term" value="C:plasma membrane"/>
    <property type="evidence" value="ECO:0007669"/>
    <property type="project" value="UniProtKB-SubCell"/>
</dbReference>
<evidence type="ECO:0000313" key="12">
    <source>
        <dbReference type="RefSeq" id="XP_030885259.1"/>
    </source>
</evidence>
<evidence type="ECO:0000256" key="10">
    <source>
        <dbReference type="SAM" id="MobiDB-lite"/>
    </source>
</evidence>
<keyword evidence="4" id="KW-1003">Cell membrane</keyword>
<dbReference type="PANTHER" id="PTHR23085:SF26">
    <property type="entry name" value="JUNCTOPHILIN-2"/>
    <property type="match status" value="1"/>
</dbReference>
<keyword evidence="6" id="KW-0677">Repeat</keyword>
<dbReference type="AlphaFoldDB" id="A0A7F8QVV1"/>
<accession>A0A7F8QVV1</accession>
<keyword evidence="11" id="KW-1185">Reference proteome</keyword>
<dbReference type="FunFam" id="2.20.110.10:FF:000001">
    <property type="entry name" value="Junctophilin"/>
    <property type="match status" value="1"/>
</dbReference>
<feature type="region of interest" description="Disordered" evidence="10">
    <location>
        <begin position="40"/>
        <end position="108"/>
    </location>
</feature>
<dbReference type="SUPFAM" id="SSF82185">
    <property type="entry name" value="Histone H3 K4-specific methyltransferase SET7/9 N-terminal domain"/>
    <property type="match status" value="1"/>
</dbReference>
<dbReference type="RefSeq" id="XP_030885259.1">
    <property type="nucleotide sequence ID" value="XM_031029399.1"/>
</dbReference>
<feature type="compositionally biased region" description="Pro residues" evidence="10">
    <location>
        <begin position="57"/>
        <end position="68"/>
    </location>
</feature>
<evidence type="ECO:0000256" key="3">
    <source>
        <dbReference type="ARBA" id="ARBA00008599"/>
    </source>
</evidence>
<dbReference type="Gene3D" id="2.20.110.10">
    <property type="entry name" value="Histone H3 K4-specific methyltransferase SET7/9 N-terminal domain"/>
    <property type="match status" value="1"/>
</dbReference>
<gene>
    <name evidence="12" type="primary">LOC102744422</name>
</gene>
<dbReference type="SMART" id="SM00698">
    <property type="entry name" value="MORN"/>
    <property type="match status" value="3"/>
</dbReference>
<evidence type="ECO:0000256" key="5">
    <source>
        <dbReference type="ARBA" id="ARBA00022692"/>
    </source>
</evidence>
<evidence type="ECO:0000256" key="9">
    <source>
        <dbReference type="ARBA" id="ARBA00023136"/>
    </source>
</evidence>
<dbReference type="GO" id="GO:0030314">
    <property type="term" value="C:junctional membrane complex"/>
    <property type="evidence" value="ECO:0007669"/>
    <property type="project" value="InterPro"/>
</dbReference>
<dbReference type="OrthoDB" id="284854at2759"/>
<dbReference type="GeneID" id="102744422"/>
<name>A0A7F8QVV1_LEPWE</name>
<evidence type="ECO:0000256" key="6">
    <source>
        <dbReference type="ARBA" id="ARBA00022737"/>
    </source>
</evidence>
<evidence type="ECO:0000256" key="8">
    <source>
        <dbReference type="ARBA" id="ARBA00022989"/>
    </source>
</evidence>
<dbReference type="InterPro" id="IPR017191">
    <property type="entry name" value="Junctophilin"/>
</dbReference>
<dbReference type="Pfam" id="PF02493">
    <property type="entry name" value="MORN"/>
    <property type="match status" value="3"/>
</dbReference>
<comment type="subcellular location">
    <subcellularLocation>
        <location evidence="2">Cell membrane</location>
        <topology evidence="2">Peripheral membrane protein</topology>
    </subcellularLocation>
    <subcellularLocation>
        <location evidence="1">Endoplasmic reticulum membrane</location>
        <topology evidence="1">Single-pass type IV membrane protein</topology>
    </subcellularLocation>
</comment>
<evidence type="ECO:0000256" key="2">
    <source>
        <dbReference type="ARBA" id="ARBA00004202"/>
    </source>
</evidence>
<keyword evidence="5" id="KW-0812">Transmembrane</keyword>
<dbReference type="GO" id="GO:0016529">
    <property type="term" value="C:sarcoplasmic reticulum"/>
    <property type="evidence" value="ECO:0007669"/>
    <property type="project" value="TreeGrafter"/>
</dbReference>
<proteinExistence type="inferred from homology"/>
<protein>
    <submittedName>
        <fullName evidence="12">Junctophilin-2</fullName>
    </submittedName>
</protein>
<dbReference type="PANTHER" id="PTHR23085">
    <property type="entry name" value="GH28348P"/>
    <property type="match status" value="1"/>
</dbReference>
<keyword evidence="8" id="KW-1133">Transmembrane helix</keyword>
<dbReference type="KEGG" id="lww:102744422"/>
<evidence type="ECO:0000256" key="4">
    <source>
        <dbReference type="ARBA" id="ARBA00022475"/>
    </source>
</evidence>
<evidence type="ECO:0000313" key="11">
    <source>
        <dbReference type="Proteomes" id="UP000245341"/>
    </source>
</evidence>
<evidence type="ECO:0000256" key="7">
    <source>
        <dbReference type="ARBA" id="ARBA00022824"/>
    </source>
</evidence>
<keyword evidence="7" id="KW-0256">Endoplasmic reticulum</keyword>
<comment type="similarity">
    <text evidence="3">Belongs to the junctophilin family.</text>
</comment>
<sequence length="202" mass="21757">MRSGTYQGQFTNGMRHGYGVRQSVPYGMAVVVRSPLRTSLSSLRSEHSNGTVAPDSPASPAPDSPPPDAASTASLGEGAEGAEGADEAAPFEADIDATTTETYMGEWKNDKRSGFGVSERSSGLRYEGEWLDNLRHGYGCTTLPDGHREEGKYRHNVLVKGTKRRVLPLKSNKVRQKVEHSVEGAQRAAAIARQKAEIAASR</sequence>
<evidence type="ECO:0000256" key="1">
    <source>
        <dbReference type="ARBA" id="ARBA00004163"/>
    </source>
</evidence>
<dbReference type="GO" id="GO:0005789">
    <property type="term" value="C:endoplasmic reticulum membrane"/>
    <property type="evidence" value="ECO:0007669"/>
    <property type="project" value="UniProtKB-SubCell"/>
</dbReference>